<evidence type="ECO:0000259" key="4">
    <source>
        <dbReference type="Pfam" id="PF20058"/>
    </source>
</evidence>
<dbReference type="SUPFAM" id="SSF53448">
    <property type="entry name" value="Nucleotide-diphospho-sugar transferases"/>
    <property type="match status" value="1"/>
</dbReference>
<dbReference type="InterPro" id="IPR029044">
    <property type="entry name" value="Nucleotide-diphossugar_trans"/>
</dbReference>
<dbReference type="Gene3D" id="3.90.550.10">
    <property type="entry name" value="Spore Coat Polysaccharide Biosynthesis Protein SpsA, Chain A"/>
    <property type="match status" value="1"/>
</dbReference>
<keyword evidence="1 5" id="KW-0808">Transferase</keyword>
<evidence type="ECO:0000256" key="2">
    <source>
        <dbReference type="SAM" id="MobiDB-lite"/>
    </source>
</evidence>
<dbReference type="GO" id="GO:0016740">
    <property type="term" value="F:transferase activity"/>
    <property type="evidence" value="ECO:0007669"/>
    <property type="project" value="UniProtKB-KW"/>
</dbReference>
<dbReference type="Proteomes" id="UP001595685">
    <property type="component" value="Unassembled WGS sequence"/>
</dbReference>
<keyword evidence="6" id="KW-1185">Reference proteome</keyword>
<evidence type="ECO:0000313" key="6">
    <source>
        <dbReference type="Proteomes" id="UP001595685"/>
    </source>
</evidence>
<dbReference type="EMBL" id="JBHRWW010000010">
    <property type="protein sequence ID" value="MFC3689451.1"/>
    <property type="molecule type" value="Genomic_DNA"/>
</dbReference>
<dbReference type="RefSeq" id="WP_340291935.1">
    <property type="nucleotide sequence ID" value="NZ_JBBEOI010000054.1"/>
</dbReference>
<dbReference type="PANTHER" id="PTHR19136">
    <property type="entry name" value="MOLYBDENUM COFACTOR GUANYLYLTRANSFERASE"/>
    <property type="match status" value="1"/>
</dbReference>
<dbReference type="InterPro" id="IPR025877">
    <property type="entry name" value="MobA-like_NTP_Trfase"/>
</dbReference>
<feature type="domain" description="DUF6457" evidence="4">
    <location>
        <begin position="221"/>
        <end position="308"/>
    </location>
</feature>
<organism evidence="5 6">
    <name type="scientific">Aquipuribacter hungaricus</name>
    <dbReference type="NCBI Taxonomy" id="545624"/>
    <lineage>
        <taxon>Bacteria</taxon>
        <taxon>Bacillati</taxon>
        <taxon>Actinomycetota</taxon>
        <taxon>Actinomycetes</taxon>
        <taxon>Micrococcales</taxon>
        <taxon>Intrasporangiaceae</taxon>
        <taxon>Aquipuribacter</taxon>
    </lineage>
</organism>
<comment type="caution">
    <text evidence="5">The sequence shown here is derived from an EMBL/GenBank/DDBJ whole genome shotgun (WGS) entry which is preliminary data.</text>
</comment>
<sequence>MAVEAMAGDTPTGDRRTVDGLVLAGGAGTRFGGDKTAAVVGGRTLLGRAVQTMVDAGTGTVAVVGPRLPDDLDLGVRPTDARPTDPTSRLVLTREDPPGSGPVAGLLAGLRELTAPTVLVLAADLPGVTRAVLADLLDALDADPGAEAAVATDADGRAQWLTAAYRTAPLRAACEAAVAGATGERGPSVKGVVGRLAVAEVAPRPGWGRLVDVDTPQDLTRAVLDDWARRLSDELGLQAALAGTDAPAVVDLVLDLAKDAAHTIARPAAPITTFALGVAAGLAAGGGQAADLTALRARIDALIDAHDGSAPQA</sequence>
<feature type="domain" description="MobA-like NTP transferase" evidence="3">
    <location>
        <begin position="20"/>
        <end position="176"/>
    </location>
</feature>
<dbReference type="PANTHER" id="PTHR19136:SF81">
    <property type="entry name" value="MOLYBDENUM COFACTOR GUANYLYLTRANSFERASE"/>
    <property type="match status" value="1"/>
</dbReference>
<dbReference type="Pfam" id="PF12804">
    <property type="entry name" value="NTP_transf_3"/>
    <property type="match status" value="1"/>
</dbReference>
<dbReference type="Pfam" id="PF20058">
    <property type="entry name" value="DUF6457"/>
    <property type="match status" value="1"/>
</dbReference>
<evidence type="ECO:0000313" key="5">
    <source>
        <dbReference type="EMBL" id="MFC3689451.1"/>
    </source>
</evidence>
<dbReference type="InterPro" id="IPR045598">
    <property type="entry name" value="DUF6457"/>
</dbReference>
<evidence type="ECO:0000259" key="3">
    <source>
        <dbReference type="Pfam" id="PF12804"/>
    </source>
</evidence>
<protein>
    <submittedName>
        <fullName evidence="5">NTP transferase domain-containing protein</fullName>
    </submittedName>
</protein>
<reference evidence="6" key="1">
    <citation type="journal article" date="2019" name="Int. J. Syst. Evol. Microbiol.">
        <title>The Global Catalogue of Microorganisms (GCM) 10K type strain sequencing project: providing services to taxonomists for standard genome sequencing and annotation.</title>
        <authorList>
            <consortium name="The Broad Institute Genomics Platform"/>
            <consortium name="The Broad Institute Genome Sequencing Center for Infectious Disease"/>
            <person name="Wu L."/>
            <person name="Ma J."/>
        </authorList>
    </citation>
    <scope>NUCLEOTIDE SEQUENCE [LARGE SCALE GENOMIC DNA]</scope>
    <source>
        <strain evidence="6">NCAIM B.02333</strain>
    </source>
</reference>
<feature type="region of interest" description="Disordered" evidence="2">
    <location>
        <begin position="73"/>
        <end position="97"/>
    </location>
</feature>
<name>A0ABV7WKB7_9MICO</name>
<proteinExistence type="predicted"/>
<gene>
    <name evidence="5" type="ORF">ACFOLH_13960</name>
</gene>
<evidence type="ECO:0000256" key="1">
    <source>
        <dbReference type="ARBA" id="ARBA00022679"/>
    </source>
</evidence>
<accession>A0ABV7WKB7</accession>